<evidence type="ECO:0000313" key="4">
    <source>
        <dbReference type="Proteomes" id="UP001605261"/>
    </source>
</evidence>
<comment type="caution">
    <text evidence="3">The sequence shown here is derived from an EMBL/GenBank/DDBJ whole genome shotgun (WGS) entry which is preliminary data.</text>
</comment>
<dbReference type="Gene3D" id="1.10.260.40">
    <property type="entry name" value="lambda repressor-like DNA-binding domains"/>
    <property type="match status" value="1"/>
</dbReference>
<keyword evidence="4" id="KW-1185">Reference proteome</keyword>
<dbReference type="InterPro" id="IPR010744">
    <property type="entry name" value="Phage_CI_N"/>
</dbReference>
<dbReference type="SUPFAM" id="SSF47413">
    <property type="entry name" value="lambda repressor-like DNA-binding domains"/>
    <property type="match status" value="1"/>
</dbReference>
<dbReference type="PROSITE" id="PS50943">
    <property type="entry name" value="HTH_CROC1"/>
    <property type="match status" value="1"/>
</dbReference>
<evidence type="ECO:0000256" key="1">
    <source>
        <dbReference type="SAM" id="Phobius"/>
    </source>
</evidence>
<dbReference type="InterPro" id="IPR001387">
    <property type="entry name" value="Cro/C1-type_HTH"/>
</dbReference>
<feature type="transmembrane region" description="Helical" evidence="1">
    <location>
        <begin position="79"/>
        <end position="97"/>
    </location>
</feature>
<dbReference type="Proteomes" id="UP001605261">
    <property type="component" value="Unassembled WGS sequence"/>
</dbReference>
<dbReference type="EMBL" id="JBHGCJ010000003">
    <property type="protein sequence ID" value="MFG6108703.1"/>
    <property type="molecule type" value="Genomic_DNA"/>
</dbReference>
<reference evidence="3 4" key="1">
    <citation type="submission" date="2024-09" db="EMBL/GenBank/DDBJ databases">
        <authorList>
            <consortium name="All-Russian atlas of soil microorganisms"/>
            <consortium name="as a basis for the search for new antimicrobial producers and enzymes with unique properties"/>
            <person name="Sokolova E.A."/>
            <person name="Voronina E.N."/>
        </authorList>
    </citation>
    <scope>NUCLEOTIDE SEQUENCE [LARGE SCALE GENOMIC DNA]</scope>
    <source>
        <strain evidence="3 4">AF-22b-331.1</strain>
    </source>
</reference>
<dbReference type="Pfam" id="PF07022">
    <property type="entry name" value="Phage_CI_repr"/>
    <property type="match status" value="1"/>
</dbReference>
<feature type="transmembrane region" description="Helical" evidence="1">
    <location>
        <begin position="46"/>
        <end position="67"/>
    </location>
</feature>
<dbReference type="CDD" id="cd00093">
    <property type="entry name" value="HTH_XRE"/>
    <property type="match status" value="1"/>
</dbReference>
<sequence>MNFEEILNRAIEASGASSDSDLSRKLGVSRQAVSNWRGGKKFPDTVTYATIAGITGIPLAQVLGVVGESRAISREEKAVWRRLAATAMVLAIAFGFGGTPTAAKASPGSAKQECISSDVVIGRRVRTRLVHHQPNSADSCSIMKSELKLVSSISS</sequence>
<gene>
    <name evidence="3" type="ORF">ACEU0G_002695</name>
</gene>
<name>A0ABW7CV63_9GAMM</name>
<evidence type="ECO:0000259" key="2">
    <source>
        <dbReference type="PROSITE" id="PS50943"/>
    </source>
</evidence>
<accession>A0ABW7CV63</accession>
<feature type="domain" description="HTH cro/C1-type" evidence="2">
    <location>
        <begin position="20"/>
        <end position="62"/>
    </location>
</feature>
<keyword evidence="1" id="KW-0812">Transmembrane</keyword>
<proteinExistence type="predicted"/>
<dbReference type="InterPro" id="IPR010982">
    <property type="entry name" value="Lambda_DNA-bd_dom_sf"/>
</dbReference>
<protein>
    <submittedName>
        <fullName evidence="3">DUF3693 domain-containing protein</fullName>
    </submittedName>
</protein>
<dbReference type="RefSeq" id="WP_394162026.1">
    <property type="nucleotide sequence ID" value="NZ_JBHGCJ010000003.1"/>
</dbReference>
<keyword evidence="1" id="KW-0472">Membrane</keyword>
<organism evidence="3 4">
    <name type="scientific">Stenotrophomonas nematodicola</name>
    <dbReference type="NCBI Taxonomy" id="2656746"/>
    <lineage>
        <taxon>Bacteria</taxon>
        <taxon>Pseudomonadati</taxon>
        <taxon>Pseudomonadota</taxon>
        <taxon>Gammaproteobacteria</taxon>
        <taxon>Lysobacterales</taxon>
        <taxon>Lysobacteraceae</taxon>
        <taxon>Stenotrophomonas</taxon>
    </lineage>
</organism>
<keyword evidence="1" id="KW-1133">Transmembrane helix</keyword>
<evidence type="ECO:0000313" key="3">
    <source>
        <dbReference type="EMBL" id="MFG6108703.1"/>
    </source>
</evidence>